<dbReference type="HOGENOM" id="CLU_029327_1_0_3"/>
<evidence type="ECO:0000313" key="1">
    <source>
        <dbReference type="EMBL" id="CAE20910.1"/>
    </source>
</evidence>
<dbReference type="InterPro" id="IPR021801">
    <property type="entry name" value="DUF3370"/>
</dbReference>
<organism evidence="1 2">
    <name type="scientific">Prochlorococcus marinus (strain MIT 9313)</name>
    <dbReference type="NCBI Taxonomy" id="74547"/>
    <lineage>
        <taxon>Bacteria</taxon>
        <taxon>Bacillati</taxon>
        <taxon>Cyanobacteriota</taxon>
        <taxon>Cyanophyceae</taxon>
        <taxon>Synechococcales</taxon>
        <taxon>Prochlorococcaceae</taxon>
        <taxon>Prochlorococcus</taxon>
    </lineage>
</organism>
<keyword evidence="2" id="KW-1185">Reference proteome</keyword>
<dbReference type="AlphaFoldDB" id="Q7V7K8"/>
<reference evidence="1 2" key="1">
    <citation type="journal article" date="2003" name="Nature">
        <title>Genome divergence in two Prochlorococcus ecotypes reflects oceanic niche differentiation.</title>
        <authorList>
            <person name="Rocap G."/>
            <person name="Larimer F.W."/>
            <person name="Lamerdin J.E."/>
            <person name="Malfatti S."/>
            <person name="Chain P."/>
            <person name="Ahlgren N.A."/>
            <person name="Arellano A."/>
            <person name="Coleman M."/>
            <person name="Hauser L."/>
            <person name="Hess W.R."/>
            <person name="Johnson Z.I."/>
            <person name="Land M.L."/>
            <person name="Lindell D."/>
            <person name="Post A.F."/>
            <person name="Regala W."/>
            <person name="Shah M."/>
            <person name="Shaw S.L."/>
            <person name="Steglich C."/>
            <person name="Sullivan M.B."/>
            <person name="Ting C.S."/>
            <person name="Tolonen A."/>
            <person name="Webb E.A."/>
            <person name="Zinser E.R."/>
            <person name="Chisholm S.W."/>
        </authorList>
    </citation>
    <scope>NUCLEOTIDE SEQUENCE [LARGE SCALE GENOMIC DNA]</scope>
    <source>
        <strain evidence="2">MIT 9313</strain>
    </source>
</reference>
<accession>Q7V7K8</accession>
<proteinExistence type="predicted"/>
<dbReference type="EMBL" id="BX548175">
    <property type="protein sequence ID" value="CAE20910.1"/>
    <property type="molecule type" value="Genomic_DNA"/>
</dbReference>
<dbReference type="Proteomes" id="UP000001423">
    <property type="component" value="Chromosome"/>
</dbReference>
<dbReference type="Pfam" id="PF11850">
    <property type="entry name" value="DUF3370"/>
    <property type="match status" value="1"/>
</dbReference>
<dbReference type="KEGG" id="pmt:PMT_0735"/>
<gene>
    <name evidence="1" type="ordered locus">PMT_0735</name>
</gene>
<dbReference type="eggNOG" id="COG1749">
    <property type="taxonomic scope" value="Bacteria"/>
</dbReference>
<sequence>MLAGVTRFELTSCSRLSPLNVTNPSGLKVSQKISLLVSLSLSTLACESGFAKPSWSYVPLMAGQSARPLNGSFNKVPVLHSNQPETVVGSGILVNTAPGSAVVVRTGQQLRNAEFTFDGKFGIHIHHKYYPRDRRKLGNSRKRGLLTVAAIANNPTDSSIELKFDRGSVKNSFEAPYHSNKLMGVKPLGPRPWNTGPGDATAVQMLRGKLDRKLADNIVIPPHTKKIVFTTQIPARGIANGLLSGTSNGPFQLAVVAAEGATSEKNLIAILNSRRLAPGRTYLSRIGEIETGKVFSRVAGVAIGDHYTAKLNHDLKHGALHVPLTSTRKHHFGTREIQVNRLETRMIDSAVNNVGTYGVRFDITLNLKGSGTHQLVLSHPAATEKKKPFTAFRGSIGIKTENKYKEVHVGLRSGQSLPISDLELTEKKDNPVTISLVYPADNTPGHLLSVVPVEQYTQAMQKEGKAKKVKLPVTASNNYNAQPLAPKRIAKTKVVEMNRNSMKQRHQDNYKLSTNKKQLLTNESIGHNSPVNMPPILISNPSTNNTMPSAIINPQRVNSSLRKHYNEAIKAQQQWLHQLQN</sequence>
<evidence type="ECO:0000313" key="2">
    <source>
        <dbReference type="Proteomes" id="UP000001423"/>
    </source>
</evidence>
<protein>
    <submittedName>
        <fullName evidence="1">Uncharacterized protein</fullName>
    </submittedName>
</protein>
<name>Q7V7K8_PROMM</name>